<dbReference type="Pfam" id="PF13519">
    <property type="entry name" value="VWA_2"/>
    <property type="match status" value="1"/>
</dbReference>
<dbReference type="InterPro" id="IPR036465">
    <property type="entry name" value="vWFA_dom_sf"/>
</dbReference>
<feature type="domain" description="MIB/HERC2" evidence="4">
    <location>
        <begin position="704"/>
        <end position="777"/>
    </location>
</feature>
<feature type="compositionally biased region" description="Polar residues" evidence="1">
    <location>
        <begin position="113"/>
        <end position="125"/>
    </location>
</feature>
<dbReference type="Gene3D" id="2.30.30.40">
    <property type="entry name" value="SH3 Domains"/>
    <property type="match status" value="2"/>
</dbReference>
<proteinExistence type="predicted"/>
<feature type="compositionally biased region" description="Polar residues" evidence="1">
    <location>
        <begin position="913"/>
        <end position="923"/>
    </location>
</feature>
<dbReference type="SUPFAM" id="SSF53300">
    <property type="entry name" value="vWA-like"/>
    <property type="match status" value="1"/>
</dbReference>
<reference evidence="5" key="1">
    <citation type="submission" date="2022-08" db="UniProtKB">
        <authorList>
            <consortium name="EnsemblMetazoa"/>
        </authorList>
    </citation>
    <scope>IDENTIFICATION</scope>
    <source>
        <strain evidence="5">05x7-T-G4-1.051#20</strain>
    </source>
</reference>
<feature type="region of interest" description="Disordered" evidence="1">
    <location>
        <begin position="109"/>
        <end position="178"/>
    </location>
</feature>
<feature type="compositionally biased region" description="Basic and acidic residues" evidence="1">
    <location>
        <begin position="130"/>
        <end position="144"/>
    </location>
</feature>
<evidence type="ECO:0000313" key="5">
    <source>
        <dbReference type="EnsemblMetazoa" id="G18738.1:cds"/>
    </source>
</evidence>
<keyword evidence="6" id="KW-1185">Reference proteome</keyword>
<name>A0A8W8JDX3_MAGGI</name>
<dbReference type="PANTHER" id="PTHR24202:SF4">
    <property type="entry name" value="E3 UBIQUITIN-PROTEIN LIGASE MIB2-RELATED"/>
    <property type="match status" value="1"/>
</dbReference>
<dbReference type="Gene3D" id="3.40.50.410">
    <property type="entry name" value="von Willebrand factor, type A domain"/>
    <property type="match status" value="1"/>
</dbReference>
<feature type="region of interest" description="Disordered" evidence="1">
    <location>
        <begin position="191"/>
        <end position="316"/>
    </location>
</feature>
<feature type="region of interest" description="Disordered" evidence="1">
    <location>
        <begin position="785"/>
        <end position="830"/>
    </location>
</feature>
<dbReference type="SMART" id="SM00327">
    <property type="entry name" value="VWA"/>
    <property type="match status" value="1"/>
</dbReference>
<dbReference type="PROSITE" id="PS50234">
    <property type="entry name" value="VWFA"/>
    <property type="match status" value="1"/>
</dbReference>
<dbReference type="Pfam" id="PF02825">
    <property type="entry name" value="WWE"/>
    <property type="match status" value="1"/>
</dbReference>
<dbReference type="PROSITE" id="PS51416">
    <property type="entry name" value="MIB_HERC2"/>
    <property type="match status" value="2"/>
</dbReference>
<dbReference type="GO" id="GO:0016567">
    <property type="term" value="P:protein ubiquitination"/>
    <property type="evidence" value="ECO:0007669"/>
    <property type="project" value="InterPro"/>
</dbReference>
<dbReference type="Gene3D" id="3.30.720.50">
    <property type="match status" value="1"/>
</dbReference>
<feature type="region of interest" description="Disordered" evidence="1">
    <location>
        <begin position="864"/>
        <end position="988"/>
    </location>
</feature>
<dbReference type="Proteomes" id="UP000005408">
    <property type="component" value="Unassembled WGS sequence"/>
</dbReference>
<evidence type="ECO:0000259" key="4">
    <source>
        <dbReference type="PROSITE" id="PS51416"/>
    </source>
</evidence>
<dbReference type="InterPro" id="IPR010606">
    <property type="entry name" value="Mib_Herc2"/>
</dbReference>
<feature type="compositionally biased region" description="Basic and acidic residues" evidence="1">
    <location>
        <begin position="887"/>
        <end position="899"/>
    </location>
</feature>
<organism evidence="5 6">
    <name type="scientific">Magallana gigas</name>
    <name type="common">Pacific oyster</name>
    <name type="synonym">Crassostrea gigas</name>
    <dbReference type="NCBI Taxonomy" id="29159"/>
    <lineage>
        <taxon>Eukaryota</taxon>
        <taxon>Metazoa</taxon>
        <taxon>Spiralia</taxon>
        <taxon>Lophotrochozoa</taxon>
        <taxon>Mollusca</taxon>
        <taxon>Bivalvia</taxon>
        <taxon>Autobranchia</taxon>
        <taxon>Pteriomorphia</taxon>
        <taxon>Ostreida</taxon>
        <taxon>Ostreoidea</taxon>
        <taxon>Ostreidae</taxon>
        <taxon>Magallana</taxon>
    </lineage>
</organism>
<dbReference type="AlphaFoldDB" id="A0A8W8JDX3"/>
<dbReference type="InterPro" id="IPR004170">
    <property type="entry name" value="WWE_dom"/>
</dbReference>
<evidence type="ECO:0000259" key="3">
    <source>
        <dbReference type="PROSITE" id="PS50918"/>
    </source>
</evidence>
<dbReference type="Pfam" id="PF06701">
    <property type="entry name" value="MIB_HERC2"/>
    <property type="match status" value="2"/>
</dbReference>
<dbReference type="GO" id="GO:0046872">
    <property type="term" value="F:metal ion binding"/>
    <property type="evidence" value="ECO:0007669"/>
    <property type="project" value="InterPro"/>
</dbReference>
<feature type="compositionally biased region" description="Polar residues" evidence="1">
    <location>
        <begin position="252"/>
        <end position="270"/>
    </location>
</feature>
<evidence type="ECO:0000256" key="1">
    <source>
        <dbReference type="SAM" id="MobiDB-lite"/>
    </source>
</evidence>
<feature type="compositionally biased region" description="Basic and acidic residues" evidence="1">
    <location>
        <begin position="924"/>
        <end position="984"/>
    </location>
</feature>
<evidence type="ECO:0000259" key="2">
    <source>
        <dbReference type="PROSITE" id="PS50234"/>
    </source>
</evidence>
<feature type="domain" description="WWE" evidence="3">
    <location>
        <begin position="982"/>
        <end position="1062"/>
    </location>
</feature>
<accession>A0A8W8JDX3</accession>
<dbReference type="SUPFAM" id="SSF117839">
    <property type="entry name" value="WWE domain"/>
    <property type="match status" value="1"/>
</dbReference>
<feature type="compositionally biased region" description="Polar residues" evidence="1">
    <location>
        <begin position="864"/>
        <end position="884"/>
    </location>
</feature>
<dbReference type="GO" id="GO:0005737">
    <property type="term" value="C:cytoplasm"/>
    <property type="evidence" value="ECO:0007669"/>
    <property type="project" value="TreeGrafter"/>
</dbReference>
<dbReference type="InterPro" id="IPR037252">
    <property type="entry name" value="Mib_Herc2_sf"/>
</dbReference>
<feature type="domain" description="MIB/HERC2" evidence="4">
    <location>
        <begin position="635"/>
        <end position="705"/>
    </location>
</feature>
<evidence type="ECO:0000313" key="6">
    <source>
        <dbReference type="Proteomes" id="UP000005408"/>
    </source>
</evidence>
<dbReference type="InterPro" id="IPR037197">
    <property type="entry name" value="WWE_dom_sf"/>
</dbReference>
<feature type="domain" description="VWFA" evidence="2">
    <location>
        <begin position="374"/>
        <end position="566"/>
    </location>
</feature>
<evidence type="ECO:0008006" key="7">
    <source>
        <dbReference type="Google" id="ProtNLM"/>
    </source>
</evidence>
<protein>
    <recommendedName>
        <fullName evidence="7">E3 ubiquitin-protein ligase HECTD1</fullName>
    </recommendedName>
</protein>
<sequence>MEETLEQFRVVNEKVDLIQSENKFIVKRLAQDEELRKTTENGLHKIGNLLELVLELSEADRRQNDDISELIATILATNEKISVLNQSIAVLKGGNGTLSLKSAEEIVRGRNDVSGQQTTGATSPATKGRMSRDMTETTSDRAPDGDSCDDISAKETAELVQSDTEADEAGKKGAMDPYRAENTFVEDLLESGEATQLKDRTKGDISSQQITDDTESGPDLTDSEDHTEKTSASNSRRGSMAGETGGGDTTKDSVSSTEIDQTLSEISEGTLQKLRRRRKGQKGADNRLVIMMEEKSQNKEQNVVRKNSPAPPPFESEEIIHSSEDYTTDFRTFEEKTRLMLQSKRVPTDEWLAQTSRDAERHQELKHQQGRGMDFIFILDTSASMEGEGCRQMKDVVTTILNEFERRSFLDMNVAVITFGHQNKFLRYCSNRYYDIKRSLDDIQCGGPSPLGAGLLLTRGVRGAVGISNIGKWHVQPKIVLISDGIATDHRYPEGPEDTEPGSEKRLQIEDLVNVVQNIAEGNSIWCVPVGNPDMPVLEMISGLTTGGKIVHLHEATKIGRFPHNVKVAEQLHRLIDTKEKIDREIFQATMSDILPDPDLTQSDWDDIYEMATNPGEEFKTMEDIIEEAEDAECQERYPNMPPIGTRVRRGPGWKWEDQDGHGPGTVTGHSKNPGWISVMWDSGAGYQYRYGADGMFDIVVCDSPRVLVDQLIAVGCLVTRGPDWEWGDQDGGVGSIGVIYRVNDSAIVHVRWPNGEKSNYRFGFDGKFDVKVCDPFSPEVKRVLQQQTAPAGGPSPMTEPTSAPSTKNIAKKTDASKPSSDQDDTQTLDEMRRTGSSINIMDMAPPVKHTVWSDLGTSFAVNQSNRMRTSRSVSSLPETSTPAQADRGRPKQEDDSKTNRKNTSKPFDENAAPNQGLVSDSSTAKEHLPYSHRDNGGGRQSQIEEEKEQPAKSRVEDVESSRHDDTRVPTEGHRSETAPHSHTDPQAVVTERTCWQWKDPDGQWITYSPEVQGKLRKNFQKNPRSTVLITQNDSLYRVVFSKNKQINTETKDFTEIRQIRRASNAPCRHRSVESSDHNLVTAKVSLKLRKTKIGTSNNKRFHVTSLKDPGVGGEFNITLRNQYSALQDETWTLTTILDDLYYADGLGLLSNRHQDIQQETKLLSEAANKIELNVKTKET</sequence>
<dbReference type="SUPFAM" id="SSF159034">
    <property type="entry name" value="Mib/herc2 domain-like"/>
    <property type="match status" value="2"/>
</dbReference>
<dbReference type="InterPro" id="IPR002035">
    <property type="entry name" value="VWF_A"/>
</dbReference>
<dbReference type="PANTHER" id="PTHR24202">
    <property type="entry name" value="E3 UBIQUITIN-PROTEIN LIGASE MIB2"/>
    <property type="match status" value="1"/>
</dbReference>
<dbReference type="CDD" id="cd00198">
    <property type="entry name" value="vWFA"/>
    <property type="match status" value="1"/>
</dbReference>
<dbReference type="GO" id="GO:0004842">
    <property type="term" value="F:ubiquitin-protein transferase activity"/>
    <property type="evidence" value="ECO:0007669"/>
    <property type="project" value="InterPro"/>
</dbReference>
<dbReference type="EnsemblMetazoa" id="G18738.1">
    <property type="protein sequence ID" value="G18738.1:cds"/>
    <property type="gene ID" value="G18738"/>
</dbReference>
<feature type="compositionally biased region" description="Polar residues" evidence="1">
    <location>
        <begin position="799"/>
        <end position="809"/>
    </location>
</feature>
<dbReference type="PROSITE" id="PS50918">
    <property type="entry name" value="WWE"/>
    <property type="match status" value="1"/>
</dbReference>